<accession>A0A3G1KRX6</accession>
<dbReference type="EMBL" id="CP017634">
    <property type="protein sequence ID" value="ATW25519.1"/>
    <property type="molecule type" value="Genomic_DNA"/>
</dbReference>
<name>A0A3G1KRX6_FORW1</name>
<organism evidence="3 5">
    <name type="scientific">Formimonas warabiya</name>
    <dbReference type="NCBI Taxonomy" id="1761012"/>
    <lineage>
        <taxon>Bacteria</taxon>
        <taxon>Bacillati</taxon>
        <taxon>Bacillota</taxon>
        <taxon>Clostridia</taxon>
        <taxon>Eubacteriales</taxon>
        <taxon>Peptococcaceae</taxon>
        <taxon>Candidatus Formimonas</taxon>
    </lineage>
</organism>
<dbReference type="EMBL" id="CP017634">
    <property type="protein sequence ID" value="ATW25208.1"/>
    <property type="molecule type" value="Genomic_DNA"/>
</dbReference>
<evidence type="ECO:0000313" key="5">
    <source>
        <dbReference type="Proteomes" id="UP000323521"/>
    </source>
</evidence>
<dbReference type="KEGG" id="fwa:DCMF_10910"/>
<dbReference type="RefSeq" id="WP_148134022.1">
    <property type="nucleotide sequence ID" value="NZ_CP017634.1"/>
</dbReference>
<evidence type="ECO:0000313" key="4">
    <source>
        <dbReference type="EMBL" id="ATW25519.1"/>
    </source>
</evidence>
<dbReference type="SUPFAM" id="SSF53098">
    <property type="entry name" value="Ribonuclease H-like"/>
    <property type="match status" value="1"/>
</dbReference>
<dbReference type="Gene3D" id="3.90.350.10">
    <property type="entry name" value="Transposase Inhibitor Protein From Tn5, Chain A, domain 1"/>
    <property type="match status" value="1"/>
</dbReference>
<sequence>MTSIISEKTSSDQMLKSRIDCFFTQLNLSKMLLKCNFYKESGIHCTTMLKELFSLVFYGKNLYRTLSLQSENISFKKNTAYRFLNNSRFNWEKLLQLIMTHLILLIDRLTEQNRQSVLIFDDSLFSRNRSKKVELLAKVFDHTSHKFCKGFRMLTLGWSDGNTFLPISFKLLSSTKDENVLCEAKSMDKRTLAYKRRDQARQSTLDVMLTLLRDAKDIPAKFVLFDSWFTMPKTVIRVKKEHRDVIGMIRITEKVHYQYQGQWQNVKDIYQRIKLSDSKNIIGSACIKLREDKSAPSDEFIDARIVFIKDRRSDNWLALLCTDLSVSEEEIVRIYGKRWDIEVFFKVCKSYLSLAKEYQGRSYDMQVATTSIVFLRYAMLSQEARNATDDRTLGDLFYYLREELADIKLSQSLMLLVNTLRQVLTQLPLLSQEMADEIMNTFLNAIPHPLKQKLLLCA</sequence>
<dbReference type="OrthoDB" id="29496at2"/>
<dbReference type="InterPro" id="IPR038721">
    <property type="entry name" value="IS701-like_DDE_dom"/>
</dbReference>
<reference evidence="3 5" key="1">
    <citation type="submission" date="2016-10" db="EMBL/GenBank/DDBJ databases">
        <title>Complete Genome Sequence of Peptococcaceae strain DCMF.</title>
        <authorList>
            <person name="Edwards R.J."/>
            <person name="Holland S.I."/>
            <person name="Deshpande N.P."/>
            <person name="Wong Y.K."/>
            <person name="Ertan H."/>
            <person name="Manefield M."/>
            <person name="Russell T.L."/>
            <person name="Lee M.J."/>
        </authorList>
    </citation>
    <scope>NUCLEOTIDE SEQUENCE [LARGE SCALE GENOMIC DNA]</scope>
    <source>
        <strain evidence="3 5">DCMF</strain>
    </source>
</reference>
<dbReference type="KEGG" id="fwa:DCMF_08435"/>
<evidence type="ECO:0000313" key="3">
    <source>
        <dbReference type="EMBL" id="ATW25208.1"/>
    </source>
</evidence>
<evidence type="ECO:0000259" key="1">
    <source>
        <dbReference type="Pfam" id="PF13546"/>
    </source>
</evidence>
<dbReference type="KEGG" id="fwa:DCMF_12755"/>
<protein>
    <recommendedName>
        <fullName evidence="1">Transposase IS701-like DDE domain-containing protein</fullName>
    </recommendedName>
</protein>
<dbReference type="Pfam" id="PF13546">
    <property type="entry name" value="DDE_5"/>
    <property type="match status" value="1"/>
</dbReference>
<proteinExistence type="predicted"/>
<keyword evidence="5" id="KW-1185">Reference proteome</keyword>
<gene>
    <name evidence="2" type="ORF">DCMF_08435</name>
    <name evidence="3" type="ORF">DCMF_10910</name>
    <name evidence="4" type="ORF">DCMF_12755</name>
</gene>
<evidence type="ECO:0000313" key="2">
    <source>
        <dbReference type="EMBL" id="ATW24797.1"/>
    </source>
</evidence>
<feature type="domain" description="Transposase IS701-like DDE" evidence="1">
    <location>
        <begin position="72"/>
        <end position="262"/>
    </location>
</feature>
<dbReference type="AlphaFoldDB" id="A0A3G1KRX6"/>
<dbReference type="EMBL" id="CP017634">
    <property type="protein sequence ID" value="ATW24797.1"/>
    <property type="molecule type" value="Genomic_DNA"/>
</dbReference>
<dbReference type="InterPro" id="IPR012337">
    <property type="entry name" value="RNaseH-like_sf"/>
</dbReference>
<dbReference type="Proteomes" id="UP000323521">
    <property type="component" value="Chromosome"/>
</dbReference>